<comment type="similarity">
    <text evidence="1 4">Belongs to the pseudouridine synthase TruD family.</text>
</comment>
<dbReference type="EC" id="5.4.99.27" evidence="4"/>
<dbReference type="Gene3D" id="3.30.2350.20">
    <property type="entry name" value="TruD, catalytic domain"/>
    <property type="match status" value="1"/>
</dbReference>
<dbReference type="PROSITE" id="PS50984">
    <property type="entry name" value="TRUD"/>
    <property type="match status" value="1"/>
</dbReference>
<dbReference type="SUPFAM" id="SSF55120">
    <property type="entry name" value="Pseudouridine synthase"/>
    <property type="match status" value="1"/>
</dbReference>
<dbReference type="EMBL" id="JBGCUO010000001">
    <property type="protein sequence ID" value="MEY1661496.1"/>
    <property type="molecule type" value="Genomic_DNA"/>
</dbReference>
<evidence type="ECO:0000256" key="4">
    <source>
        <dbReference type="HAMAP-Rule" id="MF_01082"/>
    </source>
</evidence>
<proteinExistence type="inferred from homology"/>
<dbReference type="Gene3D" id="3.30.2340.10">
    <property type="entry name" value="TruD, insertion domain"/>
    <property type="match status" value="1"/>
</dbReference>
<dbReference type="Proteomes" id="UP001562065">
    <property type="component" value="Unassembled WGS sequence"/>
</dbReference>
<protein>
    <recommendedName>
        <fullName evidence="4">tRNA pseudouridine synthase D</fullName>
        <ecNumber evidence="4">5.4.99.27</ecNumber>
    </recommendedName>
    <alternativeName>
        <fullName evidence="4">tRNA pseudouridine(13) synthase</fullName>
    </alternativeName>
    <alternativeName>
        <fullName evidence="4">tRNA pseudouridylate synthase D</fullName>
    </alternativeName>
    <alternativeName>
        <fullName evidence="4">tRNA-uridine isomerase D</fullName>
    </alternativeName>
</protein>
<evidence type="ECO:0000256" key="2">
    <source>
        <dbReference type="ARBA" id="ARBA00022694"/>
    </source>
</evidence>
<dbReference type="PANTHER" id="PTHR47811:SF1">
    <property type="entry name" value="TRNA PSEUDOURIDINE SYNTHASE D"/>
    <property type="match status" value="1"/>
</dbReference>
<dbReference type="InterPro" id="IPR050170">
    <property type="entry name" value="TruD_pseudoU_synthase"/>
</dbReference>
<dbReference type="InterPro" id="IPR042214">
    <property type="entry name" value="TruD_catalytic"/>
</dbReference>
<name>A0ABV4AHJ1_9GAMM</name>
<comment type="catalytic activity">
    <reaction evidence="4">
        <text>uridine(13) in tRNA = pseudouridine(13) in tRNA</text>
        <dbReference type="Rhea" id="RHEA:42540"/>
        <dbReference type="Rhea" id="RHEA-COMP:10105"/>
        <dbReference type="Rhea" id="RHEA-COMP:10106"/>
        <dbReference type="ChEBI" id="CHEBI:65314"/>
        <dbReference type="ChEBI" id="CHEBI:65315"/>
        <dbReference type="EC" id="5.4.99.27"/>
    </reaction>
</comment>
<keyword evidence="3 4" id="KW-0413">Isomerase</keyword>
<evidence type="ECO:0000259" key="5">
    <source>
        <dbReference type="PROSITE" id="PS50984"/>
    </source>
</evidence>
<dbReference type="InterPro" id="IPR020119">
    <property type="entry name" value="PsdUridine_synth_TruD_CS"/>
</dbReference>
<reference evidence="6 7" key="1">
    <citation type="submission" date="2024-07" db="EMBL/GenBank/DDBJ databases">
        <authorList>
            <person name="Ren Q."/>
        </authorList>
    </citation>
    <scope>NUCLEOTIDE SEQUENCE [LARGE SCALE GENOMIC DNA]</scope>
    <source>
        <strain evidence="6 7">REN37</strain>
    </source>
</reference>
<gene>
    <name evidence="4 6" type="primary">truD</name>
    <name evidence="6" type="ORF">AB5I84_04955</name>
</gene>
<dbReference type="InterPro" id="IPR011760">
    <property type="entry name" value="PsdUridine_synth_TruD_insert"/>
</dbReference>
<comment type="function">
    <text evidence="4">Responsible for synthesis of pseudouridine from uracil-13 in transfer RNAs.</text>
</comment>
<evidence type="ECO:0000313" key="6">
    <source>
        <dbReference type="EMBL" id="MEY1661496.1"/>
    </source>
</evidence>
<dbReference type="HAMAP" id="MF_01082">
    <property type="entry name" value="TruD"/>
    <property type="match status" value="1"/>
</dbReference>
<feature type="domain" description="TRUD" evidence="5">
    <location>
        <begin position="152"/>
        <end position="303"/>
    </location>
</feature>
<dbReference type="InterPro" id="IPR020103">
    <property type="entry name" value="PsdUridine_synth_cat_dom_sf"/>
</dbReference>
<accession>A0ABV4AHJ1</accession>
<dbReference type="PANTHER" id="PTHR47811">
    <property type="entry name" value="TRNA PSEUDOURIDINE SYNTHASE D"/>
    <property type="match status" value="1"/>
</dbReference>
<dbReference type="PROSITE" id="PS01268">
    <property type="entry name" value="UPF0024"/>
    <property type="match status" value="1"/>
</dbReference>
<organism evidence="6 7">
    <name type="scientific">Isoalcanivorax beigongshangi</name>
    <dbReference type="NCBI Taxonomy" id="3238810"/>
    <lineage>
        <taxon>Bacteria</taxon>
        <taxon>Pseudomonadati</taxon>
        <taxon>Pseudomonadota</taxon>
        <taxon>Gammaproteobacteria</taxon>
        <taxon>Oceanospirillales</taxon>
        <taxon>Alcanivoracaceae</taxon>
        <taxon>Isoalcanivorax</taxon>
    </lineage>
</organism>
<evidence type="ECO:0000256" key="1">
    <source>
        <dbReference type="ARBA" id="ARBA00007953"/>
    </source>
</evidence>
<dbReference type="GO" id="GO:0160150">
    <property type="term" value="F:tRNA pseudouridine(13) synthase activity"/>
    <property type="evidence" value="ECO:0007669"/>
    <property type="project" value="UniProtKB-EC"/>
</dbReference>
<evidence type="ECO:0000256" key="3">
    <source>
        <dbReference type="ARBA" id="ARBA00023235"/>
    </source>
</evidence>
<dbReference type="RefSeq" id="WP_369454749.1">
    <property type="nucleotide sequence ID" value="NZ_JBGCUO010000001.1"/>
</dbReference>
<sequence>MTPTPGAHGAVPASGVLRSRPDDFIVDEQMGFAPDGEGEHLWLQLCKVNWNTTDLALALARMAKLPLRAVGYSGLKDRQAVTTQWFSLHLPGREDPDLSALPDGVTLVSAARHRRKLNRGTHRANRFDLRLRQADGDVAAVAERAALIRAQGVPNYFGVQRFGRYGDNAERATAWLLGEGEAPRKQALRSLWLSAVRSDLFNQVLAERVRQDNWQRWLPGDILQLDGRSALFQGDDDPQVAARVAAGEVHPTAPLPGDGGMSSSGLCAALEASVLAPSSAVIAALASHQVSAARRATRLPVADLQVDWEADQVLRVQMSLPAGAFATTVLAELVALRQMDNHGE</sequence>
<dbReference type="InterPro" id="IPR043165">
    <property type="entry name" value="TruD_insert_sf"/>
</dbReference>
<dbReference type="InterPro" id="IPR001656">
    <property type="entry name" value="PsdUridine_synth_TruD"/>
</dbReference>
<evidence type="ECO:0000313" key="7">
    <source>
        <dbReference type="Proteomes" id="UP001562065"/>
    </source>
</evidence>
<comment type="caution">
    <text evidence="6">The sequence shown here is derived from an EMBL/GenBank/DDBJ whole genome shotgun (WGS) entry which is preliminary data.</text>
</comment>
<feature type="active site" description="Nucleophile" evidence="4">
    <location>
        <position position="77"/>
    </location>
</feature>
<keyword evidence="7" id="KW-1185">Reference proteome</keyword>
<dbReference type="Pfam" id="PF01142">
    <property type="entry name" value="TruD"/>
    <property type="match status" value="2"/>
</dbReference>
<keyword evidence="2 4" id="KW-0819">tRNA processing</keyword>